<evidence type="ECO:0000313" key="2">
    <source>
        <dbReference type="Proteomes" id="UP000266568"/>
    </source>
</evidence>
<dbReference type="RefSeq" id="WP_119035405.1">
    <property type="nucleotide sequence ID" value="NZ_QXDC01000003.1"/>
</dbReference>
<dbReference type="EMBL" id="QXDC01000003">
    <property type="protein sequence ID" value="RIA43563.1"/>
    <property type="molecule type" value="Genomic_DNA"/>
</dbReference>
<evidence type="ECO:0000313" key="1">
    <source>
        <dbReference type="EMBL" id="RIA43563.1"/>
    </source>
</evidence>
<dbReference type="OrthoDB" id="7449825at2"/>
<name>A0A397P5P3_9SPHN</name>
<dbReference type="AlphaFoldDB" id="A0A397P5P3"/>
<dbReference type="Proteomes" id="UP000266568">
    <property type="component" value="Unassembled WGS sequence"/>
</dbReference>
<gene>
    <name evidence="1" type="ORF">DFR49_1786</name>
</gene>
<comment type="caution">
    <text evidence="1">The sequence shown here is derived from an EMBL/GenBank/DDBJ whole genome shotgun (WGS) entry which is preliminary data.</text>
</comment>
<sequence>MAYLNFSDPHEAALANGGIASVVDEAPARLSPLEWSVVALAQNERLSSIGRPGRVATAMAKLFGNRRNPALADGRLEALRRLAVIAWHRGYAIDSSEIRAFGQAGFSMAQYELVLASISRGRDALNRRTR</sequence>
<protein>
    <submittedName>
        <fullName evidence="1">Uncharacterized protein</fullName>
    </submittedName>
</protein>
<keyword evidence="2" id="KW-1185">Reference proteome</keyword>
<proteinExistence type="predicted"/>
<reference evidence="1 2" key="1">
    <citation type="submission" date="2018-08" db="EMBL/GenBank/DDBJ databases">
        <title>Genomic Encyclopedia of Type Strains, Phase IV (KMG-IV): sequencing the most valuable type-strain genomes for metagenomic binning, comparative biology and taxonomic classification.</title>
        <authorList>
            <person name="Goeker M."/>
        </authorList>
    </citation>
    <scope>NUCLEOTIDE SEQUENCE [LARGE SCALE GENOMIC DNA]</scope>
    <source>
        <strain evidence="1 2">DSM 25527</strain>
    </source>
</reference>
<accession>A0A397P5P3</accession>
<organism evidence="1 2">
    <name type="scientific">Hephaestia caeni</name>
    <dbReference type="NCBI Taxonomy" id="645617"/>
    <lineage>
        <taxon>Bacteria</taxon>
        <taxon>Pseudomonadati</taxon>
        <taxon>Pseudomonadota</taxon>
        <taxon>Alphaproteobacteria</taxon>
        <taxon>Sphingomonadales</taxon>
        <taxon>Sphingomonadaceae</taxon>
        <taxon>Hephaestia</taxon>
    </lineage>
</organism>